<evidence type="ECO:0000313" key="3">
    <source>
        <dbReference type="EMBL" id="MFC3196885.1"/>
    </source>
</evidence>
<dbReference type="PANTHER" id="PTHR34512:SF30">
    <property type="entry name" value="OUTER MEMBRANE PROTEIN ASSEMBLY FACTOR BAMB"/>
    <property type="match status" value="1"/>
</dbReference>
<dbReference type="Pfam" id="PF13360">
    <property type="entry name" value="PQQ_2"/>
    <property type="match status" value="1"/>
</dbReference>
<keyword evidence="1" id="KW-0732">Signal</keyword>
<feature type="signal peptide" evidence="1">
    <location>
        <begin position="1"/>
        <end position="20"/>
    </location>
</feature>
<comment type="caution">
    <text evidence="3">The sequence shown here is derived from an EMBL/GenBank/DDBJ whole genome shotgun (WGS) entry which is preliminary data.</text>
</comment>
<dbReference type="SMART" id="SM00564">
    <property type="entry name" value="PQQ"/>
    <property type="match status" value="4"/>
</dbReference>
<gene>
    <name evidence="3" type="ORF">ACFOET_04585</name>
</gene>
<dbReference type="PANTHER" id="PTHR34512">
    <property type="entry name" value="CELL SURFACE PROTEIN"/>
    <property type="match status" value="1"/>
</dbReference>
<dbReference type="Gene3D" id="2.130.10.10">
    <property type="entry name" value="YVTN repeat-like/Quinoprotein amine dehydrogenase"/>
    <property type="match status" value="2"/>
</dbReference>
<dbReference type="SUPFAM" id="SSF50998">
    <property type="entry name" value="Quinoprotein alcohol dehydrogenase-like"/>
    <property type="match status" value="1"/>
</dbReference>
<dbReference type="InterPro" id="IPR018391">
    <property type="entry name" value="PQQ_b-propeller_rpt"/>
</dbReference>
<protein>
    <submittedName>
        <fullName evidence="3">PQQ-binding-like beta-propeller repeat protein</fullName>
    </submittedName>
</protein>
<accession>A0ABV7JJ56</accession>
<name>A0ABV7JJ56_9SPHI</name>
<dbReference type="RefSeq" id="WP_379020036.1">
    <property type="nucleotide sequence ID" value="NZ_JBHRTA010000009.1"/>
</dbReference>
<proteinExistence type="predicted"/>
<organism evidence="3 4">
    <name type="scientific">Parapedobacter deserti</name>
    <dbReference type="NCBI Taxonomy" id="1912957"/>
    <lineage>
        <taxon>Bacteria</taxon>
        <taxon>Pseudomonadati</taxon>
        <taxon>Bacteroidota</taxon>
        <taxon>Sphingobacteriia</taxon>
        <taxon>Sphingobacteriales</taxon>
        <taxon>Sphingobacteriaceae</taxon>
        <taxon>Parapedobacter</taxon>
    </lineage>
</organism>
<feature type="chain" id="PRO_5046005564" evidence="1">
    <location>
        <begin position="21"/>
        <end position="590"/>
    </location>
</feature>
<keyword evidence="4" id="KW-1185">Reference proteome</keyword>
<sequence>MTTNKITILLMLLLAGLPRVYPMSDPAVFDLGFVPDFIDFSYDDRYMVAENDVRYQVWDLNTQTKILDNKHPFKLGRLLKSTVVPTGSGYFLFGNEQVFMTVDYQNNSTEVKAYDVKNGQLLWETDQLHMAISLAETLMRAHATDVVSVEAAGGTRLNPRHAVGNFFTRNKMLDRLINYVPERNALFFNGKHGLQAVDIRSGKMLWTAEGVKGGIGELIYNATTQQLLAIKVPTSEGAIDQLTANTEVQAIDADNGTLQWSVDYTGAFVPGYASVVGNTLVLPYLELTFIDLENGVERNGDIKSRMEGARNVTKGLGGLMAIDNALGGNFGKAETTTKYDRLVPRSLHFDDNGKLCYFITFNKDGKIGNGGKKGFLKIDIHQDKVLQETFNLLGDSWTPIQDEMVDGVFYVKASGNMNRTIIKAIDGTTGEELFETEKAKNSADVSNMFSPFLIANGQIIDIASRGIYTLDAKTGKEISYTTTKDLGVGTVVFSHFFEKGVLIFGTKGVGIMDYEGKVVQSVEAKNLTDFAANANEVLLLENKKFTRIDLQQQKVAETVSFKSRESVVFSPSGKHVMKVNAKGDKIERYN</sequence>
<evidence type="ECO:0000256" key="1">
    <source>
        <dbReference type="SAM" id="SignalP"/>
    </source>
</evidence>
<dbReference type="InterPro" id="IPR011047">
    <property type="entry name" value="Quinoprotein_ADH-like_sf"/>
</dbReference>
<evidence type="ECO:0000313" key="4">
    <source>
        <dbReference type="Proteomes" id="UP001595526"/>
    </source>
</evidence>
<evidence type="ECO:0000259" key="2">
    <source>
        <dbReference type="Pfam" id="PF13360"/>
    </source>
</evidence>
<dbReference type="InterPro" id="IPR002372">
    <property type="entry name" value="PQQ_rpt_dom"/>
</dbReference>
<feature type="domain" description="Pyrrolo-quinoline quinone repeat" evidence="2">
    <location>
        <begin position="109"/>
        <end position="300"/>
    </location>
</feature>
<dbReference type="EMBL" id="JBHRTA010000009">
    <property type="protein sequence ID" value="MFC3196885.1"/>
    <property type="molecule type" value="Genomic_DNA"/>
</dbReference>
<reference evidence="4" key="1">
    <citation type="journal article" date="2019" name="Int. J. Syst. Evol. Microbiol.">
        <title>The Global Catalogue of Microorganisms (GCM) 10K type strain sequencing project: providing services to taxonomists for standard genome sequencing and annotation.</title>
        <authorList>
            <consortium name="The Broad Institute Genomics Platform"/>
            <consortium name="The Broad Institute Genome Sequencing Center for Infectious Disease"/>
            <person name="Wu L."/>
            <person name="Ma J."/>
        </authorList>
    </citation>
    <scope>NUCLEOTIDE SEQUENCE [LARGE SCALE GENOMIC DNA]</scope>
    <source>
        <strain evidence="4">KCTC 52416</strain>
    </source>
</reference>
<dbReference type="InterPro" id="IPR015943">
    <property type="entry name" value="WD40/YVTN_repeat-like_dom_sf"/>
</dbReference>
<dbReference type="Proteomes" id="UP001595526">
    <property type="component" value="Unassembled WGS sequence"/>
</dbReference>